<accession>A0A0K9GZ94</accession>
<name>A0A0K9GZ94_9BACI</name>
<dbReference type="AlphaFoldDB" id="A0A0K9GZ94"/>
<keyword evidence="2" id="KW-0812">Transmembrane</keyword>
<dbReference type="PATRIC" id="fig|1679170.3.peg.5063"/>
<keyword evidence="2" id="KW-0472">Membrane</keyword>
<dbReference type="STRING" id="1679170.AC625_22445"/>
<proteinExistence type="predicted"/>
<evidence type="ECO:0000313" key="4">
    <source>
        <dbReference type="Proteomes" id="UP000037146"/>
    </source>
</evidence>
<evidence type="ECO:0000256" key="2">
    <source>
        <dbReference type="SAM" id="Phobius"/>
    </source>
</evidence>
<dbReference type="Proteomes" id="UP000037146">
    <property type="component" value="Unassembled WGS sequence"/>
</dbReference>
<comment type="caution">
    <text evidence="3">The sequence shown here is derived from an EMBL/GenBank/DDBJ whole genome shotgun (WGS) entry which is preliminary data.</text>
</comment>
<dbReference type="Pfam" id="PF11772">
    <property type="entry name" value="EpuA"/>
    <property type="match status" value="1"/>
</dbReference>
<evidence type="ECO:0000313" key="3">
    <source>
        <dbReference type="EMBL" id="KMY51941.1"/>
    </source>
</evidence>
<organism evidence="3 4">
    <name type="scientific">Peribacillus loiseleuriae</name>
    <dbReference type="NCBI Taxonomy" id="1679170"/>
    <lineage>
        <taxon>Bacteria</taxon>
        <taxon>Bacillati</taxon>
        <taxon>Bacillota</taxon>
        <taxon>Bacilli</taxon>
        <taxon>Bacillales</taxon>
        <taxon>Bacillaceae</taxon>
        <taxon>Peribacillus</taxon>
    </lineage>
</organism>
<gene>
    <name evidence="3" type="ORF">AC625_22445</name>
</gene>
<keyword evidence="2" id="KW-1133">Transmembrane helix</keyword>
<evidence type="ECO:0000256" key="1">
    <source>
        <dbReference type="SAM" id="Coils"/>
    </source>
</evidence>
<dbReference type="EMBL" id="LFZW01000001">
    <property type="protein sequence ID" value="KMY51941.1"/>
    <property type="molecule type" value="Genomic_DNA"/>
</dbReference>
<keyword evidence="4" id="KW-1185">Reference proteome</keyword>
<protein>
    <recommendedName>
        <fullName evidence="5">Hydroxymyristoyl-ACP dehydratase</fullName>
    </recommendedName>
</protein>
<dbReference type="InterPro" id="IPR024596">
    <property type="entry name" value="RNApol_su_b/EpuA"/>
</dbReference>
<sequence>MRDKKELLYTSMEEKTLTRDDFKQKKENKEQMKRKIRIRLLPLWFRVLLVTLLIVVSVVSGTIVGYSMMGSGAMVDVFKKSTWTHIFDLVYSEK</sequence>
<evidence type="ECO:0008006" key="5">
    <source>
        <dbReference type="Google" id="ProtNLM"/>
    </source>
</evidence>
<feature type="coiled-coil region" evidence="1">
    <location>
        <begin position="12"/>
        <end position="39"/>
    </location>
</feature>
<reference evidence="4" key="1">
    <citation type="submission" date="2015-07" db="EMBL/GenBank/DDBJ databases">
        <title>Genome sequencing project for genomic taxonomy and phylogenomics of Bacillus-like bacteria.</title>
        <authorList>
            <person name="Liu B."/>
            <person name="Wang J."/>
            <person name="Zhu Y."/>
            <person name="Liu G."/>
            <person name="Chen Q."/>
            <person name="Chen Z."/>
            <person name="Lan J."/>
            <person name="Che J."/>
            <person name="Ge C."/>
            <person name="Shi H."/>
            <person name="Pan Z."/>
            <person name="Liu X."/>
        </authorList>
    </citation>
    <scope>NUCLEOTIDE SEQUENCE [LARGE SCALE GENOMIC DNA]</scope>
    <source>
        <strain evidence="4">FJAT-27997</strain>
    </source>
</reference>
<keyword evidence="1" id="KW-0175">Coiled coil</keyword>
<feature type="transmembrane region" description="Helical" evidence="2">
    <location>
        <begin position="43"/>
        <end position="69"/>
    </location>
</feature>